<accession>A0A444PYY6</accession>
<feature type="region of interest" description="Disordered" evidence="1">
    <location>
        <begin position="227"/>
        <end position="246"/>
    </location>
</feature>
<dbReference type="RefSeq" id="WP_128493945.1">
    <property type="nucleotide sequence ID" value="NZ_RZNB01000001.1"/>
</dbReference>
<comment type="caution">
    <text evidence="2">The sequence shown here is derived from an EMBL/GenBank/DDBJ whole genome shotgun (WGS) entry which is preliminary data.</text>
</comment>
<feature type="compositionally biased region" description="Low complexity" evidence="1">
    <location>
        <begin position="74"/>
        <end position="86"/>
    </location>
</feature>
<dbReference type="Proteomes" id="UP000288547">
    <property type="component" value="Unassembled WGS sequence"/>
</dbReference>
<feature type="compositionally biased region" description="Pro residues" evidence="1">
    <location>
        <begin position="229"/>
        <end position="243"/>
    </location>
</feature>
<evidence type="ECO:0000313" key="3">
    <source>
        <dbReference type="Proteomes" id="UP000288547"/>
    </source>
</evidence>
<feature type="region of interest" description="Disordered" evidence="1">
    <location>
        <begin position="1"/>
        <end position="86"/>
    </location>
</feature>
<name>A0A444PYY6_9MICO</name>
<keyword evidence="3" id="KW-1185">Reference proteome</keyword>
<organism evidence="2 3">
    <name type="scientific">Labedella phragmitis</name>
    <dbReference type="NCBI Taxonomy" id="2498849"/>
    <lineage>
        <taxon>Bacteria</taxon>
        <taxon>Bacillati</taxon>
        <taxon>Actinomycetota</taxon>
        <taxon>Actinomycetes</taxon>
        <taxon>Micrococcales</taxon>
        <taxon>Microbacteriaceae</taxon>
        <taxon>Labedella</taxon>
    </lineage>
</organism>
<dbReference type="AlphaFoldDB" id="A0A444PYY6"/>
<sequence length="397" mass="39727">MSGVVGVLESGTDGTLDSGVAGDPPPPGAGASGTETSGTLAPPPEGDDVSPPAPVGASPDGMSTEVDASTGVEASAAPSTTGASGASVFVPPPVTGAGLDGAAPPVVGAVGASTLGALGASTDEGVLGASGEPAEGTSTPGEVVFAPPPLPVDGALGRVPPPVGRAAPPMSEPITPEAIGSKVDMSPWTAAWTTPSVSPSIAPSPTPTAAFDATRETPVRALMRRTWAPPSPKRPAMPPPANEPRPTANRLCACSGPRIWLTAAWTVTVATALCVPSARARSSSFAASAFMRVRATSFCTSWAILITQRMTVVAIFATTAGAARPPVATESSAPRPRSSAISAAIWPRNQPISSHIASTACFCFVQKSLRLSGPSAAFAMSRSFWTTRSREVRMSFA</sequence>
<evidence type="ECO:0000256" key="1">
    <source>
        <dbReference type="SAM" id="MobiDB-lite"/>
    </source>
</evidence>
<dbReference type="EMBL" id="RZNB01000001">
    <property type="protein sequence ID" value="RWZ53102.1"/>
    <property type="molecule type" value="Genomic_DNA"/>
</dbReference>
<evidence type="ECO:0000313" key="2">
    <source>
        <dbReference type="EMBL" id="RWZ53102.1"/>
    </source>
</evidence>
<reference evidence="2 3" key="1">
    <citation type="submission" date="2018-12" db="EMBL/GenBank/DDBJ databases">
        <authorList>
            <person name="Li F."/>
        </authorList>
    </citation>
    <scope>NUCLEOTIDE SEQUENCE [LARGE SCALE GENOMIC DNA]</scope>
    <source>
        <strain evidence="2 3">11W25H-1</strain>
    </source>
</reference>
<proteinExistence type="predicted"/>
<protein>
    <submittedName>
        <fullName evidence="2">Uncharacterized protein</fullName>
    </submittedName>
</protein>
<gene>
    <name evidence="2" type="ORF">ELQ90_04040</name>
</gene>